<dbReference type="EMBL" id="UINC01173367">
    <property type="protein sequence ID" value="SVD78928.1"/>
    <property type="molecule type" value="Genomic_DNA"/>
</dbReference>
<accession>A0A382Y8V5</accession>
<dbReference type="Pfam" id="PF24175">
    <property type="entry name" value="SU10_adaptor"/>
    <property type="match status" value="1"/>
</dbReference>
<evidence type="ECO:0000313" key="1">
    <source>
        <dbReference type="EMBL" id="SVD78928.1"/>
    </source>
</evidence>
<feature type="non-terminal residue" evidence="1">
    <location>
        <position position="1"/>
    </location>
</feature>
<name>A0A382Y8V5_9ZZZZ</name>
<protein>
    <submittedName>
        <fullName evidence="1">Uncharacterized protein</fullName>
    </submittedName>
</protein>
<dbReference type="InterPro" id="IPR056209">
    <property type="entry name" value="SU10_adaptor"/>
</dbReference>
<gene>
    <name evidence="1" type="ORF">METZ01_LOCUS431782</name>
</gene>
<organism evidence="1">
    <name type="scientific">marine metagenome</name>
    <dbReference type="NCBI Taxonomy" id="408172"/>
    <lineage>
        <taxon>unclassified sequences</taxon>
        <taxon>metagenomes</taxon>
        <taxon>ecological metagenomes</taxon>
    </lineage>
</organism>
<sequence length="112" mass="13042">NVDDADTQTYGEPRFIIRSPDSRKFGVSPIPDKVYRIWYFAWDLPTALSAHGDTIVFPDMYTPVLLARARYYMWQFKDNPQASAFALDDYKKGLRQMRSNLLNPVPKYMSVI</sequence>
<reference evidence="1" key="1">
    <citation type="submission" date="2018-05" db="EMBL/GenBank/DDBJ databases">
        <authorList>
            <person name="Lanie J.A."/>
            <person name="Ng W.-L."/>
            <person name="Kazmierczak K.M."/>
            <person name="Andrzejewski T.M."/>
            <person name="Davidsen T.M."/>
            <person name="Wayne K.J."/>
            <person name="Tettelin H."/>
            <person name="Glass J.I."/>
            <person name="Rusch D."/>
            <person name="Podicherti R."/>
            <person name="Tsui H.-C.T."/>
            <person name="Winkler M.E."/>
        </authorList>
    </citation>
    <scope>NUCLEOTIDE SEQUENCE</scope>
</reference>
<proteinExistence type="predicted"/>
<dbReference type="AlphaFoldDB" id="A0A382Y8V5"/>